<feature type="non-terminal residue" evidence="2">
    <location>
        <position position="283"/>
    </location>
</feature>
<accession>U5HJP6</accession>
<evidence type="ECO:0000256" key="1">
    <source>
        <dbReference type="SAM" id="MobiDB-lite"/>
    </source>
</evidence>
<dbReference type="InParanoid" id="U5HJP6"/>
<keyword evidence="4" id="KW-1185">Reference proteome</keyword>
<feature type="compositionally biased region" description="Acidic residues" evidence="1">
    <location>
        <begin position="1"/>
        <end position="10"/>
    </location>
</feature>
<evidence type="ECO:0000313" key="2">
    <source>
        <dbReference type="EMBL" id="KDE02206.1"/>
    </source>
</evidence>
<gene>
    <name evidence="2" type="ORF">MVLG_07225</name>
</gene>
<evidence type="ECO:0000313" key="4">
    <source>
        <dbReference type="Proteomes" id="UP000017200"/>
    </source>
</evidence>
<reference evidence="3" key="4">
    <citation type="submission" date="2015-06" db="UniProtKB">
        <authorList>
            <consortium name="EnsemblFungi"/>
        </authorList>
    </citation>
    <scope>IDENTIFICATION</scope>
</reference>
<dbReference type="STRING" id="683840.U5HJP6"/>
<dbReference type="EMBL" id="AEIJ01001145">
    <property type="status" value="NOT_ANNOTATED_CDS"/>
    <property type="molecule type" value="Genomic_DNA"/>
</dbReference>
<sequence>MEDEGEDEESNTVGTSRGVEAQMTDEVSLPKPPTHGEVAALDQDLRTLYQTSPPSTRCSALATDAFALPLSQRPLKLAKPSTPATSSAMPSPGAPGVLKAAMELHTLAMFFAESMLYLHKAPFAQALIDYPYEPLEAPWSASVLAIILEAGPYMTQIAKSWSELDPVLALRWWHIYFHTFAATVVQSSLVVKCPRSKLVQHALYQITAAIDIFETAAVTGAPVAMLLPRAKSLRTDALRAIQSTRRIPASMRASNGLGVVSPPKVSKEPVNLDILGNATQLLR</sequence>
<reference evidence="4" key="1">
    <citation type="submission" date="2010-11" db="EMBL/GenBank/DDBJ databases">
        <title>The genome sequence of Microbotryum violaceum strain p1A1 Lamole.</title>
        <authorList>
            <person name="Cuomo C."/>
            <person name="Perlin M."/>
            <person name="Young S.K."/>
            <person name="Zeng Q."/>
            <person name="Gargeya S."/>
            <person name="Alvarado L."/>
            <person name="Berlin A."/>
            <person name="Chapman S.B."/>
            <person name="Chen Z."/>
            <person name="Freedman E."/>
            <person name="Gellesch M."/>
            <person name="Goldberg J."/>
            <person name="Griggs A."/>
            <person name="Gujja S."/>
            <person name="Heilman E."/>
            <person name="Heiman D."/>
            <person name="Howarth C."/>
            <person name="Mehta T."/>
            <person name="Neiman D."/>
            <person name="Pearson M."/>
            <person name="Roberts A."/>
            <person name="Saif S."/>
            <person name="Shea T."/>
            <person name="Shenoy N."/>
            <person name="Sisk P."/>
            <person name="Stolte C."/>
            <person name="Sykes S."/>
            <person name="White J."/>
            <person name="Yandava C."/>
            <person name="Haas B."/>
            <person name="Nusbaum C."/>
            <person name="Birren B."/>
        </authorList>
    </citation>
    <scope>NUCLEOTIDE SEQUENCE [LARGE SCALE GENOMIC DNA]</scope>
    <source>
        <strain evidence="4">p1A1 Lamole</strain>
    </source>
</reference>
<name>U5HJP6_USTV1</name>
<reference evidence="2 4" key="3">
    <citation type="journal article" date="2015" name="BMC Genomics">
        <title>Sex and parasites: genomic and transcriptomic analysis of Microbotryum lychnidis-dioicae, the biotrophic and plant-castrating anther smut fungus.</title>
        <authorList>
            <person name="Perlin M.H."/>
            <person name="Amselem J."/>
            <person name="Fontanillas E."/>
            <person name="Toh S.S."/>
            <person name="Chen Z."/>
            <person name="Goldberg J."/>
            <person name="Duplessis S."/>
            <person name="Henrissat B."/>
            <person name="Young S."/>
            <person name="Zeng Q."/>
            <person name="Aguileta G."/>
            <person name="Petit E."/>
            <person name="Badouin H."/>
            <person name="Andrews J."/>
            <person name="Razeeq D."/>
            <person name="Gabaldon T."/>
            <person name="Quesneville H."/>
            <person name="Giraud T."/>
            <person name="Hood M.E."/>
            <person name="Schultz D.J."/>
            <person name="Cuomo C.A."/>
        </authorList>
    </citation>
    <scope>NUCLEOTIDE SEQUENCE [LARGE SCALE GENOMIC DNA]</scope>
    <source>
        <strain evidence="4">p1A1 Lamole</strain>
        <strain evidence="2">P1A1 Lamole</strain>
    </source>
</reference>
<evidence type="ECO:0000313" key="3">
    <source>
        <dbReference type="EnsemblFungi" id="MVLG_07225T0"/>
    </source>
</evidence>
<reference evidence="2" key="2">
    <citation type="submission" date="2010-11" db="EMBL/GenBank/DDBJ databases">
        <authorList>
            <consortium name="The Broad Institute Genome Sequencing Platform"/>
            <person name="Earl A."/>
            <person name="Ward D."/>
            <person name="Feldgarden M."/>
            <person name="Gevers D."/>
            <person name="Butler R."/>
            <person name="Young S.K."/>
            <person name="Zeng Q."/>
            <person name="Gargeya S."/>
            <person name="Fitzgerald M."/>
            <person name="Haas B."/>
            <person name="Abouelleil A."/>
            <person name="Alvarado L."/>
            <person name="Arachchi H.M."/>
            <person name="Berlin A."/>
            <person name="Brown A."/>
            <person name="Chapman S.B."/>
            <person name="Chen Z."/>
            <person name="Dunbar C."/>
            <person name="Freedman E."/>
            <person name="Gearin G."/>
            <person name="Gellesch M."/>
            <person name="Goldberg J."/>
            <person name="Griggs A."/>
            <person name="Gujja S."/>
            <person name="Heilman E."/>
            <person name="Heiman D."/>
            <person name="Howarth C."/>
            <person name="Larson L."/>
            <person name="Lui A."/>
            <person name="MacDonald P.J.P."/>
            <person name="Mehta T."/>
            <person name="Montmayeur A."/>
            <person name="Murphy C."/>
            <person name="Neiman D."/>
            <person name="Pearson M."/>
            <person name="Priest M."/>
            <person name="Roberts A."/>
            <person name="Saif S."/>
            <person name="Shea T."/>
            <person name="Shenoy N."/>
            <person name="Sisk P."/>
            <person name="Stolte C."/>
            <person name="Sykes S."/>
            <person name="White J."/>
            <person name="Yandava C."/>
            <person name="Wortman J."/>
            <person name="Nusbaum C."/>
            <person name="Birren B."/>
        </authorList>
    </citation>
    <scope>NUCLEOTIDE SEQUENCE</scope>
    <source>
        <strain evidence="2">P1A1 Lamole</strain>
    </source>
</reference>
<dbReference type="EnsemblFungi" id="MVLG_07225T0">
    <property type="protein sequence ID" value="MVLG_07225T0"/>
    <property type="gene ID" value="MVLG_07225"/>
</dbReference>
<dbReference type="AlphaFoldDB" id="U5HJP6"/>
<organism evidence="2">
    <name type="scientific">Microbotryum lychnidis-dioicae (strain p1A1 Lamole / MvSl-1064)</name>
    <name type="common">Anther smut fungus</name>
    <dbReference type="NCBI Taxonomy" id="683840"/>
    <lineage>
        <taxon>Eukaryota</taxon>
        <taxon>Fungi</taxon>
        <taxon>Dikarya</taxon>
        <taxon>Basidiomycota</taxon>
        <taxon>Pucciniomycotina</taxon>
        <taxon>Microbotryomycetes</taxon>
        <taxon>Microbotryales</taxon>
        <taxon>Microbotryaceae</taxon>
        <taxon>Microbotryum</taxon>
    </lineage>
</organism>
<dbReference type="EMBL" id="GL541915">
    <property type="protein sequence ID" value="KDE02206.1"/>
    <property type="molecule type" value="Genomic_DNA"/>
</dbReference>
<feature type="region of interest" description="Disordered" evidence="1">
    <location>
        <begin position="1"/>
        <end position="34"/>
    </location>
</feature>
<proteinExistence type="predicted"/>
<protein>
    <submittedName>
        <fullName evidence="2 3">Uncharacterized protein</fullName>
    </submittedName>
</protein>
<dbReference type="Proteomes" id="UP000017200">
    <property type="component" value="Unassembled WGS sequence"/>
</dbReference>
<dbReference type="HOGENOM" id="CLU_985392_0_0_1"/>
<dbReference type="OrthoDB" id="2535081at2759"/>